<evidence type="ECO:0000256" key="4">
    <source>
        <dbReference type="ARBA" id="ARBA00022801"/>
    </source>
</evidence>
<comment type="caution">
    <text evidence="10">The sequence shown here is derived from an EMBL/GenBank/DDBJ whole genome shotgun (WGS) entry which is preliminary data.</text>
</comment>
<dbReference type="GO" id="GO:0006465">
    <property type="term" value="P:signal peptide processing"/>
    <property type="evidence" value="ECO:0007669"/>
    <property type="project" value="InterPro"/>
</dbReference>
<keyword evidence="5" id="KW-0720">Serine protease</keyword>
<dbReference type="SUPFAM" id="SSF52096">
    <property type="entry name" value="ClpP/crotonase"/>
    <property type="match status" value="2"/>
</dbReference>
<dbReference type="InterPro" id="IPR002142">
    <property type="entry name" value="Peptidase_S49"/>
</dbReference>
<dbReference type="InterPro" id="IPR047272">
    <property type="entry name" value="S49_SppA_C"/>
</dbReference>
<dbReference type="Proteomes" id="UP000221024">
    <property type="component" value="Unassembled WGS sequence"/>
</dbReference>
<feature type="domain" description="Peptidase S49" evidence="9">
    <location>
        <begin position="374"/>
        <end position="524"/>
    </location>
</feature>
<dbReference type="PIRSF" id="PIRSF001217">
    <property type="entry name" value="Protease_4_SppA"/>
    <property type="match status" value="1"/>
</dbReference>
<dbReference type="OrthoDB" id="9764363at2"/>
<dbReference type="Gene3D" id="3.90.226.10">
    <property type="entry name" value="2-enoyl-CoA Hydratase, Chain A, domain 1"/>
    <property type="match status" value="2"/>
</dbReference>
<evidence type="ECO:0000313" key="10">
    <source>
        <dbReference type="EMBL" id="PEN06559.1"/>
    </source>
</evidence>
<evidence type="ECO:0000259" key="9">
    <source>
        <dbReference type="Pfam" id="PF01343"/>
    </source>
</evidence>
<dbReference type="GO" id="GO:0016020">
    <property type="term" value="C:membrane"/>
    <property type="evidence" value="ECO:0007669"/>
    <property type="project" value="UniProtKB-SubCell"/>
</dbReference>
<dbReference type="NCBIfam" id="TIGR00706">
    <property type="entry name" value="SppA_dom"/>
    <property type="match status" value="1"/>
</dbReference>
<feature type="domain" description="Peptidase S49" evidence="9">
    <location>
        <begin position="120"/>
        <end position="266"/>
    </location>
</feature>
<keyword evidence="11" id="KW-1185">Reference proteome</keyword>
<keyword evidence="8" id="KW-0812">Transmembrane</keyword>
<dbReference type="PRINTS" id="PR00127">
    <property type="entry name" value="CLPPROTEASEP"/>
</dbReference>
<dbReference type="PANTHER" id="PTHR33209">
    <property type="entry name" value="PROTEASE 4"/>
    <property type="match status" value="1"/>
</dbReference>
<dbReference type="Pfam" id="PF01343">
    <property type="entry name" value="Peptidase_S49"/>
    <property type="match status" value="2"/>
</dbReference>
<feature type="active site" description="Proton donor/acceptor" evidence="7">
    <location>
        <position position="190"/>
    </location>
</feature>
<dbReference type="EMBL" id="PDEP01000008">
    <property type="protein sequence ID" value="PEN06559.1"/>
    <property type="molecule type" value="Genomic_DNA"/>
</dbReference>
<evidence type="ECO:0000256" key="6">
    <source>
        <dbReference type="ARBA" id="ARBA00023136"/>
    </source>
</evidence>
<sequence>MRFLSTLLASVLGTLIALGGIIVFFVLFFFAIALSSESTPTVQPSSVLVIDVNGDIPERMANDPIAQALGDGPSFDMTDANSALRKAAADERIDGVWLRIRSATSGWARLDDLRESIATFKESGKPVIASGTDAGMGEKELYLATAADSVFIPPVSMFQMNGFYTSQPFFSNALERLDIEPKIVRVGEFKAAVEPFLRDDLSEENRLQLQALLESQNDQFSEEVGSGRGMEATEIRRLASEDPVLSAEAAYEAGLVDALLYPNEIEDAIRERTGASSLTTVGVSQYAGVPAEEAGLSVAENGSVAVVYVEGNIVPGGEPTAFGDQQTAASEPFIEAMNEARTSSDVYAIVVRVNSPGGSAAASEVMWNALRRAANEKPVIVSMGDVAASGGYYLAAGADTIIAQENTITGSIGVFGVFFNASGFLENELGITFDAVQTSPYADIYSGVQPFRDDEQQRLEESTRQVYDTFLKRVADGRGMDRSAVEEIAGGRVWSGRDAQEVGLVDEIGSLSLAVQRAAEAANMGEGPYRIRVLPRPKTFFERFNESLNTSVHHRLRALTTTEIERTFLEQRQALERLVGTHGTIQARLPVDIRFE</sequence>
<evidence type="ECO:0000256" key="7">
    <source>
        <dbReference type="PIRSR" id="PIRSR001217-1"/>
    </source>
</evidence>
<comment type="subcellular location">
    <subcellularLocation>
        <location evidence="1">Membrane</location>
    </subcellularLocation>
</comment>
<evidence type="ECO:0000313" key="11">
    <source>
        <dbReference type="Proteomes" id="UP000221024"/>
    </source>
</evidence>
<dbReference type="GO" id="GO:0004176">
    <property type="term" value="F:ATP-dependent peptidase activity"/>
    <property type="evidence" value="ECO:0007669"/>
    <property type="project" value="InterPro"/>
</dbReference>
<evidence type="ECO:0000256" key="3">
    <source>
        <dbReference type="ARBA" id="ARBA00022670"/>
    </source>
</evidence>
<evidence type="ECO:0000256" key="5">
    <source>
        <dbReference type="ARBA" id="ARBA00022825"/>
    </source>
</evidence>
<organism evidence="10 11">
    <name type="scientific">Longimonas halophila</name>
    <dbReference type="NCBI Taxonomy" id="1469170"/>
    <lineage>
        <taxon>Bacteria</taxon>
        <taxon>Pseudomonadati</taxon>
        <taxon>Rhodothermota</taxon>
        <taxon>Rhodothermia</taxon>
        <taxon>Rhodothermales</taxon>
        <taxon>Salisaetaceae</taxon>
        <taxon>Longimonas</taxon>
    </lineage>
</organism>
<keyword evidence="4" id="KW-0378">Hydrolase</keyword>
<dbReference type="NCBIfam" id="TIGR00705">
    <property type="entry name" value="SppA_67K"/>
    <property type="match status" value="1"/>
</dbReference>
<dbReference type="InterPro" id="IPR004634">
    <property type="entry name" value="Pept_S49_pIV"/>
</dbReference>
<comment type="similarity">
    <text evidence="2">Belongs to the peptidase S49 family.</text>
</comment>
<dbReference type="Gene3D" id="6.20.330.10">
    <property type="match status" value="2"/>
</dbReference>
<dbReference type="InterPro" id="IPR001907">
    <property type="entry name" value="ClpP"/>
</dbReference>
<evidence type="ECO:0000256" key="8">
    <source>
        <dbReference type="SAM" id="Phobius"/>
    </source>
</evidence>
<dbReference type="RefSeq" id="WP_098062452.1">
    <property type="nucleotide sequence ID" value="NZ_PDEP01000008.1"/>
</dbReference>
<dbReference type="CDD" id="cd07018">
    <property type="entry name" value="S49_SppA_67K_type"/>
    <property type="match status" value="1"/>
</dbReference>
<dbReference type="InterPro" id="IPR004635">
    <property type="entry name" value="Pept_S49_SppA"/>
</dbReference>
<proteinExistence type="inferred from homology"/>
<gene>
    <name evidence="10" type="primary">sppA</name>
    <name evidence="10" type="ORF">CRI93_09780</name>
</gene>
<dbReference type="AlphaFoldDB" id="A0A2H3NL40"/>
<protein>
    <submittedName>
        <fullName evidence="10">Signal peptide peptidase SppA</fullName>
    </submittedName>
</protein>
<evidence type="ECO:0000256" key="1">
    <source>
        <dbReference type="ARBA" id="ARBA00004370"/>
    </source>
</evidence>
<keyword evidence="6 8" id="KW-0472">Membrane</keyword>
<dbReference type="PANTHER" id="PTHR33209:SF1">
    <property type="entry name" value="PEPTIDASE S49 DOMAIN-CONTAINING PROTEIN"/>
    <property type="match status" value="1"/>
</dbReference>
<dbReference type="InterPro" id="IPR029045">
    <property type="entry name" value="ClpP/crotonase-like_dom_sf"/>
</dbReference>
<dbReference type="InterPro" id="IPR047217">
    <property type="entry name" value="S49_SppA_67K_type_N"/>
</dbReference>
<evidence type="ECO:0000256" key="2">
    <source>
        <dbReference type="ARBA" id="ARBA00008683"/>
    </source>
</evidence>
<keyword evidence="8" id="KW-1133">Transmembrane helix</keyword>
<feature type="transmembrane region" description="Helical" evidence="8">
    <location>
        <begin position="7"/>
        <end position="34"/>
    </location>
</feature>
<name>A0A2H3NL40_9BACT</name>
<accession>A0A2H3NL40</accession>
<reference evidence="10 11" key="1">
    <citation type="submission" date="2017-10" db="EMBL/GenBank/DDBJ databases">
        <title>Draft genome of Longimonas halophila.</title>
        <authorList>
            <person name="Goh K.M."/>
            <person name="Shamsir M.S."/>
            <person name="Lim S.W."/>
        </authorList>
    </citation>
    <scope>NUCLEOTIDE SEQUENCE [LARGE SCALE GENOMIC DNA]</scope>
    <source>
        <strain evidence="10 11">KCTC 42399</strain>
    </source>
</reference>
<dbReference type="CDD" id="cd07023">
    <property type="entry name" value="S49_Sppa_N_C"/>
    <property type="match status" value="1"/>
</dbReference>
<feature type="active site" description="Nucleophile" evidence="7">
    <location>
        <position position="389"/>
    </location>
</feature>
<keyword evidence="3" id="KW-0645">Protease</keyword>
<dbReference type="GO" id="GO:0004252">
    <property type="term" value="F:serine-type endopeptidase activity"/>
    <property type="evidence" value="ECO:0007669"/>
    <property type="project" value="InterPro"/>
</dbReference>